<name>A0A5F1YCY7_9LEPT</name>
<gene>
    <name evidence="1" type="ORF">EHQ17_06145</name>
</gene>
<proteinExistence type="predicted"/>
<evidence type="ECO:0000313" key="2">
    <source>
        <dbReference type="Proteomes" id="UP000298277"/>
    </source>
</evidence>
<evidence type="ECO:0000313" key="1">
    <source>
        <dbReference type="EMBL" id="TGK35510.1"/>
    </source>
</evidence>
<protein>
    <submittedName>
        <fullName evidence="1">Uncharacterized protein</fullName>
    </submittedName>
</protein>
<dbReference type="EMBL" id="RQFA01000028">
    <property type="protein sequence ID" value="TGK35510.1"/>
    <property type="molecule type" value="Genomic_DNA"/>
</dbReference>
<organism evidence="1 2">
    <name type="scientific">Leptospira gomenensis</name>
    <dbReference type="NCBI Taxonomy" id="2484974"/>
    <lineage>
        <taxon>Bacteria</taxon>
        <taxon>Pseudomonadati</taxon>
        <taxon>Spirochaetota</taxon>
        <taxon>Spirochaetia</taxon>
        <taxon>Leptospirales</taxon>
        <taxon>Leptospiraceae</taxon>
        <taxon>Leptospira</taxon>
    </lineage>
</organism>
<reference evidence="1" key="1">
    <citation type="journal article" date="2019" name="PLoS Negl. Trop. Dis.">
        <title>Revisiting the worldwide diversity of Leptospira species in the environment.</title>
        <authorList>
            <person name="Vincent A.T."/>
            <person name="Schiettekatte O."/>
            <person name="Bourhy P."/>
            <person name="Veyrier F.J."/>
            <person name="Picardeau M."/>
        </authorList>
    </citation>
    <scope>NUCLEOTIDE SEQUENCE [LARGE SCALE GENOMIC DNA]</scope>
    <source>
        <strain evidence="1">201800299</strain>
    </source>
</reference>
<dbReference type="Proteomes" id="UP000298277">
    <property type="component" value="Unassembled WGS sequence"/>
</dbReference>
<keyword evidence="2" id="KW-1185">Reference proteome</keyword>
<comment type="caution">
    <text evidence="1">The sequence shown here is derived from an EMBL/GenBank/DDBJ whole genome shotgun (WGS) entry which is preliminary data.</text>
</comment>
<accession>A0A5F1YCY7</accession>
<dbReference type="RefSeq" id="WP_135590815.1">
    <property type="nucleotide sequence ID" value="NZ_RQEZ01000037.1"/>
</dbReference>
<dbReference type="OrthoDB" id="344385at2"/>
<sequence length="67" mass="7654">MKPNDLISEKRNGETKVVVPTYSPFGASLKSESSLDTKYGEATNPSSEHRLTEQQRLYISEYYLVLR</sequence>
<dbReference type="AlphaFoldDB" id="A0A5F1YCY7"/>